<keyword evidence="4" id="KW-1003">Cell membrane</keyword>
<keyword evidence="6 8" id="KW-1133">Transmembrane helix</keyword>
<feature type="transmembrane region" description="Helical" evidence="8">
    <location>
        <begin position="278"/>
        <end position="299"/>
    </location>
</feature>
<dbReference type="InterPro" id="IPR000522">
    <property type="entry name" value="ABC_transptr_permease_BtuC"/>
</dbReference>
<feature type="transmembrane region" description="Helical" evidence="8">
    <location>
        <begin position="311"/>
        <end position="328"/>
    </location>
</feature>
<keyword evidence="10" id="KW-1185">Reference proteome</keyword>
<sequence length="333" mass="35119">MPLSIRYILLFVCAFILLIFSFSYSLIAWSSFPLDLSHISAYLFNFDSQSIEQQILATTRIPRLLVAILIGTNLAVAGVLMQGLTRNPLASPSILGINSGAACFMALASIGVNVLGEVSSLVSASVGGLISGALVIFLGGFFSARSNPLKLILAGIAINALLIGITRAAIILADDRAYSVITWLSGSLASMDWQQWQQLWPTSLIGLAIAIYVAKNLNLLALGNEVATSLGINISFTRFLSCMAIILLTASSVAVVGPIGFVGLIVPHIARGLVSNNYLLLLPISALLGSCLIVWADALSRGIAFPAETPVGVITALIGAPFFVFLSIRNKAL</sequence>
<dbReference type="RefSeq" id="WP_341598997.1">
    <property type="nucleotide sequence ID" value="NZ_JBAKAZ010000095.1"/>
</dbReference>
<feature type="transmembrane region" description="Helical" evidence="8">
    <location>
        <begin position="64"/>
        <end position="81"/>
    </location>
</feature>
<dbReference type="Pfam" id="PF01032">
    <property type="entry name" value="FecCD"/>
    <property type="match status" value="1"/>
</dbReference>
<evidence type="ECO:0000256" key="7">
    <source>
        <dbReference type="ARBA" id="ARBA00023136"/>
    </source>
</evidence>
<keyword evidence="7 8" id="KW-0472">Membrane</keyword>
<dbReference type="Proteomes" id="UP001369082">
    <property type="component" value="Unassembled WGS sequence"/>
</dbReference>
<dbReference type="SUPFAM" id="SSF81345">
    <property type="entry name" value="ABC transporter involved in vitamin B12 uptake, BtuC"/>
    <property type="match status" value="1"/>
</dbReference>
<evidence type="ECO:0000256" key="1">
    <source>
        <dbReference type="ARBA" id="ARBA00004651"/>
    </source>
</evidence>
<gene>
    <name evidence="9" type="ORF">V6256_14560</name>
</gene>
<reference evidence="9 10" key="1">
    <citation type="submission" date="2024-02" db="EMBL/GenBank/DDBJ databases">
        <title>Bacteria isolated from the canopy kelp, Nereocystis luetkeana.</title>
        <authorList>
            <person name="Pfister C.A."/>
            <person name="Younker I.T."/>
            <person name="Light S.H."/>
        </authorList>
    </citation>
    <scope>NUCLEOTIDE SEQUENCE [LARGE SCALE GENOMIC DNA]</scope>
    <source>
        <strain evidence="9 10">TI.1.05</strain>
    </source>
</reference>
<evidence type="ECO:0000256" key="6">
    <source>
        <dbReference type="ARBA" id="ARBA00022989"/>
    </source>
</evidence>
<feature type="transmembrane region" description="Helical" evidence="8">
    <location>
        <begin position="121"/>
        <end position="144"/>
    </location>
</feature>
<evidence type="ECO:0000313" key="9">
    <source>
        <dbReference type="EMBL" id="MEL0630827.1"/>
    </source>
</evidence>
<keyword evidence="5 8" id="KW-0812">Transmembrane</keyword>
<feature type="transmembrane region" description="Helical" evidence="8">
    <location>
        <begin position="93"/>
        <end position="115"/>
    </location>
</feature>
<protein>
    <submittedName>
        <fullName evidence="9">Iron chelate uptake ABC transporter family permease subunit</fullName>
    </submittedName>
</protein>
<dbReference type="EMBL" id="JBAKAZ010000095">
    <property type="protein sequence ID" value="MEL0630827.1"/>
    <property type="molecule type" value="Genomic_DNA"/>
</dbReference>
<evidence type="ECO:0000256" key="8">
    <source>
        <dbReference type="SAM" id="Phobius"/>
    </source>
</evidence>
<accession>A0ABU9GU29</accession>
<feature type="transmembrane region" description="Helical" evidence="8">
    <location>
        <begin position="239"/>
        <end position="266"/>
    </location>
</feature>
<evidence type="ECO:0000256" key="4">
    <source>
        <dbReference type="ARBA" id="ARBA00022475"/>
    </source>
</evidence>
<name>A0ABU9GU29_9GAMM</name>
<evidence type="ECO:0000256" key="2">
    <source>
        <dbReference type="ARBA" id="ARBA00007935"/>
    </source>
</evidence>
<dbReference type="PANTHER" id="PTHR30472">
    <property type="entry name" value="FERRIC ENTEROBACTIN TRANSPORT SYSTEM PERMEASE PROTEIN"/>
    <property type="match status" value="1"/>
</dbReference>
<evidence type="ECO:0000256" key="3">
    <source>
        <dbReference type="ARBA" id="ARBA00022448"/>
    </source>
</evidence>
<comment type="subcellular location">
    <subcellularLocation>
        <location evidence="1">Cell membrane</location>
        <topology evidence="1">Multi-pass membrane protein</topology>
    </subcellularLocation>
</comment>
<keyword evidence="3" id="KW-0813">Transport</keyword>
<feature type="transmembrane region" description="Helical" evidence="8">
    <location>
        <begin position="151"/>
        <end position="173"/>
    </location>
</feature>
<dbReference type="Gene3D" id="1.10.3470.10">
    <property type="entry name" value="ABC transporter involved in vitamin B12 uptake, BtuC"/>
    <property type="match status" value="1"/>
</dbReference>
<comment type="similarity">
    <text evidence="2">Belongs to the binding-protein-dependent transport system permease family. FecCD subfamily.</text>
</comment>
<evidence type="ECO:0000313" key="10">
    <source>
        <dbReference type="Proteomes" id="UP001369082"/>
    </source>
</evidence>
<evidence type="ECO:0000256" key="5">
    <source>
        <dbReference type="ARBA" id="ARBA00022692"/>
    </source>
</evidence>
<comment type="caution">
    <text evidence="9">The sequence shown here is derived from an EMBL/GenBank/DDBJ whole genome shotgun (WGS) entry which is preliminary data.</text>
</comment>
<dbReference type="PANTHER" id="PTHR30472:SF1">
    <property type="entry name" value="FE(3+) DICITRATE TRANSPORT SYSTEM PERMEASE PROTEIN FECC-RELATED"/>
    <property type="match status" value="1"/>
</dbReference>
<dbReference type="InterPro" id="IPR037294">
    <property type="entry name" value="ABC_BtuC-like"/>
</dbReference>
<organism evidence="9 10">
    <name type="scientific">Psychromonas aquatilis</name>
    <dbReference type="NCBI Taxonomy" id="2005072"/>
    <lineage>
        <taxon>Bacteria</taxon>
        <taxon>Pseudomonadati</taxon>
        <taxon>Pseudomonadota</taxon>
        <taxon>Gammaproteobacteria</taxon>
        <taxon>Alteromonadales</taxon>
        <taxon>Psychromonadaceae</taxon>
        <taxon>Psychromonas</taxon>
    </lineage>
</organism>
<dbReference type="CDD" id="cd06550">
    <property type="entry name" value="TM_ABC_iron-siderophores_like"/>
    <property type="match status" value="1"/>
</dbReference>
<proteinExistence type="inferred from homology"/>
<feature type="transmembrane region" description="Helical" evidence="8">
    <location>
        <begin position="7"/>
        <end position="27"/>
    </location>
</feature>